<proteinExistence type="predicted"/>
<name>A0A9P1BX01_9DINO</name>
<feature type="region of interest" description="Disordered" evidence="3">
    <location>
        <begin position="37"/>
        <end position="73"/>
    </location>
</feature>
<dbReference type="Gene3D" id="3.40.50.1820">
    <property type="entry name" value="alpha/beta hydrolase"/>
    <property type="match status" value="1"/>
</dbReference>
<evidence type="ECO:0000313" key="6">
    <source>
        <dbReference type="Proteomes" id="UP001152797"/>
    </source>
</evidence>
<dbReference type="OrthoDB" id="424610at2759"/>
<keyword evidence="6" id="KW-1185">Reference proteome</keyword>
<feature type="region of interest" description="Disordered" evidence="3">
    <location>
        <begin position="163"/>
        <end position="192"/>
    </location>
</feature>
<evidence type="ECO:0000256" key="3">
    <source>
        <dbReference type="SAM" id="MobiDB-lite"/>
    </source>
</evidence>
<dbReference type="SUPFAM" id="SSF53474">
    <property type="entry name" value="alpha/beta-Hydrolases"/>
    <property type="match status" value="1"/>
</dbReference>
<dbReference type="AlphaFoldDB" id="A0A9P1BX01"/>
<gene>
    <name evidence="4" type="ORF">C1SCF055_LOCUS8898</name>
</gene>
<accession>A0A9P1BX01</accession>
<dbReference type="GO" id="GO:0016787">
    <property type="term" value="F:hydrolase activity"/>
    <property type="evidence" value="ECO:0007669"/>
    <property type="project" value="UniProtKB-KW"/>
</dbReference>
<evidence type="ECO:0000313" key="5">
    <source>
        <dbReference type="EMBL" id="CAL1134450.1"/>
    </source>
</evidence>
<dbReference type="Proteomes" id="UP001152797">
    <property type="component" value="Unassembled WGS sequence"/>
</dbReference>
<organism evidence="4">
    <name type="scientific">Cladocopium goreaui</name>
    <dbReference type="NCBI Taxonomy" id="2562237"/>
    <lineage>
        <taxon>Eukaryota</taxon>
        <taxon>Sar</taxon>
        <taxon>Alveolata</taxon>
        <taxon>Dinophyceae</taxon>
        <taxon>Suessiales</taxon>
        <taxon>Symbiodiniaceae</taxon>
        <taxon>Cladocopium</taxon>
    </lineage>
</organism>
<evidence type="ECO:0000313" key="4">
    <source>
        <dbReference type="EMBL" id="CAI3981075.1"/>
    </source>
</evidence>
<dbReference type="InterPro" id="IPR000801">
    <property type="entry name" value="Esterase-like"/>
</dbReference>
<dbReference type="EMBL" id="CAMXCT020000608">
    <property type="protein sequence ID" value="CAL1134450.1"/>
    <property type="molecule type" value="Genomic_DNA"/>
</dbReference>
<dbReference type="PANTHER" id="PTHR43037:SF5">
    <property type="entry name" value="FERULOYL ESTERASE"/>
    <property type="match status" value="1"/>
</dbReference>
<keyword evidence="2" id="KW-0378">Hydrolase</keyword>
<dbReference type="InterPro" id="IPR029058">
    <property type="entry name" value="AB_hydrolase_fold"/>
</dbReference>
<protein>
    <submittedName>
        <fullName evidence="4">Uncharacterized protein</fullName>
    </submittedName>
</protein>
<dbReference type="EMBL" id="CAMXCT030000608">
    <property type="protein sequence ID" value="CAL4768387.1"/>
    <property type="molecule type" value="Genomic_DNA"/>
</dbReference>
<dbReference type="Pfam" id="PF00756">
    <property type="entry name" value="Esterase"/>
    <property type="match status" value="1"/>
</dbReference>
<comment type="caution">
    <text evidence="4">The sequence shown here is derived from an EMBL/GenBank/DDBJ whole genome shotgun (WGS) entry which is preliminary data.</text>
</comment>
<evidence type="ECO:0000256" key="1">
    <source>
        <dbReference type="ARBA" id="ARBA00022729"/>
    </source>
</evidence>
<dbReference type="EMBL" id="CAMXCT010000608">
    <property type="protein sequence ID" value="CAI3981075.1"/>
    <property type="molecule type" value="Genomic_DNA"/>
</dbReference>
<keyword evidence="1" id="KW-0732">Signal</keyword>
<sequence length="685" mass="74852">MSWSSYSWWGHGCWDSWEPSWWNRPASWGSGAESYAWWPEGGQHPKPPEEWSSGRVPPEATEPEASETELTGPGTQRFLEELRDWLEGMHPSLMVYLPVLQENYDTLGQIVRLYVLEDPRKSGSVQLDPLFFDDNQIREEHQKFFTDWFAKSPSKVQQLKAVQEPADRPEVVPDPWLDGGDPWSRSSKPKEFREAEAVEAPKAAEGLKDRHGGLVAGDLLPGHLVAGATVATARHQAGPQAGRQAGLKAAPEYGERVSFAVAVGDVGISYLARGRYTKTTRGAWCFLVLPFFEVAAGWDLERPTCRICSTGRSDHSPATSHLGLPSAAPWRLSPAASAACGAASCAAAAADAAGGHSTGAADGGALHAIQSPALGHSGDVVLTSGTTRGDLLRYAPLCSAMLRYAPLSGDWVQLLFCHLRKGWAPLSSFVPEPRGGVHGDGLYDGLNRAICSHQSEMLRVTLDPVSAASNAASQAAPSSFQLKDGSQAYVWLPPKAEAPLPLLLVLHGSRPMDWDFLSQFAERWQKDAAEYEIAVVIPESKGPTWDYLLTCQRKDMDFIESAINEVRRRVWVDDKRISVMGMSDGASLALSMALRNPGVFTTALVQATGFFHDPLPTSLKPRVYMEYGEEDKLFEAARVALPNRDRLRGDGCFVEFVMIPGAGHMVREEFFSAALDFWLAPVAKG</sequence>
<reference evidence="4" key="1">
    <citation type="submission" date="2022-10" db="EMBL/GenBank/DDBJ databases">
        <authorList>
            <person name="Chen Y."/>
            <person name="Dougan E. K."/>
            <person name="Chan C."/>
            <person name="Rhodes N."/>
            <person name="Thang M."/>
        </authorList>
    </citation>
    <scope>NUCLEOTIDE SEQUENCE</scope>
</reference>
<evidence type="ECO:0000256" key="2">
    <source>
        <dbReference type="ARBA" id="ARBA00022801"/>
    </source>
</evidence>
<dbReference type="PANTHER" id="PTHR43037">
    <property type="entry name" value="UNNAMED PRODUCT-RELATED"/>
    <property type="match status" value="1"/>
</dbReference>
<dbReference type="InterPro" id="IPR050955">
    <property type="entry name" value="Plant_Biomass_Hydrol_Est"/>
</dbReference>
<reference evidence="5" key="2">
    <citation type="submission" date="2024-04" db="EMBL/GenBank/DDBJ databases">
        <authorList>
            <person name="Chen Y."/>
            <person name="Shah S."/>
            <person name="Dougan E. K."/>
            <person name="Thang M."/>
            <person name="Chan C."/>
        </authorList>
    </citation>
    <scope>NUCLEOTIDE SEQUENCE [LARGE SCALE GENOMIC DNA]</scope>
</reference>